<sequence length="349" mass="40213">MVLNQWLFLFIVILSTVLIIADVTNYSILKIVTVSDSQKDDLRELDRLRGHQIDYLRKVRSSGQSAEMIVDKNELHFIQQFLTRKGILNEVLTQNITQEIHRERRALLDTSNGEITLDHIQKKYLSFDDQMLLLFQMAKSFPQLVDVWQVATSSEGRKIYAIKIGYTSNSSKPILWIDAGIHAREWIAHSTALNIIWQVCDVIISFMIHHIRHFLAKWILSLYLIRILMVMNIAAEEIAFGERPDRNYPLVDTAINVAVSMRIETIHFISEKKESVIGHASREIYCGPRAMSEPEVMGVATAIMEKKNETKGYIALHSFGQDILYPWGHKAHEYPPDVEDLASLQLFCY</sequence>
<keyword evidence="9" id="KW-0482">Metalloprotease</keyword>
<dbReference type="GO" id="GO:0005615">
    <property type="term" value="C:extracellular space"/>
    <property type="evidence" value="ECO:0007669"/>
    <property type="project" value="TreeGrafter"/>
</dbReference>
<feature type="transmembrane region" description="Helical" evidence="12">
    <location>
        <begin position="6"/>
        <end position="29"/>
    </location>
</feature>
<evidence type="ECO:0000313" key="16">
    <source>
        <dbReference type="WBParaSite" id="ACOC_0000043401-mRNA-1"/>
    </source>
</evidence>
<dbReference type="FunFam" id="3.40.630.10:FF:000084">
    <property type="entry name" value="Carboxypeptidase B2"/>
    <property type="match status" value="1"/>
</dbReference>
<dbReference type="GO" id="GO:0008270">
    <property type="term" value="F:zinc ion binding"/>
    <property type="evidence" value="ECO:0007669"/>
    <property type="project" value="InterPro"/>
</dbReference>
<dbReference type="InterPro" id="IPR057246">
    <property type="entry name" value="CARBOXYPEPT_ZN_1"/>
</dbReference>
<reference evidence="16" key="1">
    <citation type="submission" date="2016-04" db="UniProtKB">
        <authorList>
            <consortium name="WormBaseParasite"/>
        </authorList>
    </citation>
    <scope>IDENTIFICATION</scope>
</reference>
<dbReference type="PROSITE" id="PS00132">
    <property type="entry name" value="CARBOXYPEPT_ZN_1"/>
    <property type="match status" value="1"/>
</dbReference>
<evidence type="ECO:0000256" key="10">
    <source>
        <dbReference type="ARBA" id="ARBA00023157"/>
    </source>
</evidence>
<evidence type="ECO:0000256" key="8">
    <source>
        <dbReference type="ARBA" id="ARBA00022833"/>
    </source>
</evidence>
<dbReference type="OrthoDB" id="3626597at2759"/>
<keyword evidence="4" id="KW-0645">Protease</keyword>
<comment type="similarity">
    <text evidence="2 11">Belongs to the peptidase M14 family.</text>
</comment>
<keyword evidence="3" id="KW-0121">Carboxypeptidase</keyword>
<evidence type="ECO:0000313" key="14">
    <source>
        <dbReference type="EMBL" id="VDM52020.1"/>
    </source>
</evidence>
<dbReference type="Proteomes" id="UP000267027">
    <property type="component" value="Unassembled WGS sequence"/>
</dbReference>
<keyword evidence="6" id="KW-0732">Signal</keyword>
<keyword evidence="15" id="KW-1185">Reference proteome</keyword>
<evidence type="ECO:0000313" key="15">
    <source>
        <dbReference type="Proteomes" id="UP000267027"/>
    </source>
</evidence>
<keyword evidence="12" id="KW-0472">Membrane</keyword>
<dbReference type="AlphaFoldDB" id="A0A158PDA0"/>
<keyword evidence="8" id="KW-0862">Zinc</keyword>
<dbReference type="PRINTS" id="PR00765">
    <property type="entry name" value="CRBOXYPTASEA"/>
</dbReference>
<keyword evidence="12" id="KW-0812">Transmembrane</keyword>
<evidence type="ECO:0000256" key="9">
    <source>
        <dbReference type="ARBA" id="ARBA00023049"/>
    </source>
</evidence>
<reference evidence="14 15" key="2">
    <citation type="submission" date="2018-11" db="EMBL/GenBank/DDBJ databases">
        <authorList>
            <consortium name="Pathogen Informatics"/>
        </authorList>
    </citation>
    <scope>NUCLEOTIDE SEQUENCE [LARGE SCALE GENOMIC DNA]</scope>
    <source>
        <strain evidence="14 15">Costa Rica</strain>
    </source>
</reference>
<dbReference type="SMART" id="SM00631">
    <property type="entry name" value="Zn_pept"/>
    <property type="match status" value="1"/>
</dbReference>
<dbReference type="Gene3D" id="3.30.70.340">
    <property type="entry name" value="Metallocarboxypeptidase-like"/>
    <property type="match status" value="1"/>
</dbReference>
<protein>
    <submittedName>
        <fullName evidence="16">Peptidase_M14 domain-containing protein</fullName>
    </submittedName>
</protein>
<dbReference type="STRING" id="334426.A0A158PDA0"/>
<evidence type="ECO:0000256" key="5">
    <source>
        <dbReference type="ARBA" id="ARBA00022723"/>
    </source>
</evidence>
<dbReference type="PANTHER" id="PTHR11705:SF91">
    <property type="entry name" value="FI01817P-RELATED"/>
    <property type="match status" value="1"/>
</dbReference>
<evidence type="ECO:0000256" key="11">
    <source>
        <dbReference type="PROSITE-ProRule" id="PRU01379"/>
    </source>
</evidence>
<evidence type="ECO:0000256" key="4">
    <source>
        <dbReference type="ARBA" id="ARBA00022670"/>
    </source>
</evidence>
<dbReference type="InterPro" id="IPR000834">
    <property type="entry name" value="Peptidase_M14"/>
</dbReference>
<proteinExistence type="inferred from homology"/>
<organism evidence="16">
    <name type="scientific">Angiostrongylus costaricensis</name>
    <name type="common">Nematode worm</name>
    <dbReference type="NCBI Taxonomy" id="334426"/>
    <lineage>
        <taxon>Eukaryota</taxon>
        <taxon>Metazoa</taxon>
        <taxon>Ecdysozoa</taxon>
        <taxon>Nematoda</taxon>
        <taxon>Chromadorea</taxon>
        <taxon>Rhabditida</taxon>
        <taxon>Rhabditina</taxon>
        <taxon>Rhabditomorpha</taxon>
        <taxon>Strongyloidea</taxon>
        <taxon>Metastrongylidae</taxon>
        <taxon>Angiostrongylus</taxon>
    </lineage>
</organism>
<keyword evidence="5" id="KW-0479">Metal-binding</keyword>
<evidence type="ECO:0000256" key="1">
    <source>
        <dbReference type="ARBA" id="ARBA00001947"/>
    </source>
</evidence>
<dbReference type="PANTHER" id="PTHR11705">
    <property type="entry name" value="PROTEASE FAMILY M14 CARBOXYPEPTIDASE A,B"/>
    <property type="match status" value="1"/>
</dbReference>
<dbReference type="Gene3D" id="3.40.630.10">
    <property type="entry name" value="Zn peptidases"/>
    <property type="match status" value="1"/>
</dbReference>
<dbReference type="WBParaSite" id="ACOC_0000043401-mRNA-1">
    <property type="protein sequence ID" value="ACOC_0000043401-mRNA-1"/>
    <property type="gene ID" value="ACOC_0000043401"/>
</dbReference>
<keyword evidence="7" id="KW-0378">Hydrolase</keyword>
<dbReference type="PROSITE" id="PS52035">
    <property type="entry name" value="PEPTIDASE_M14"/>
    <property type="match status" value="1"/>
</dbReference>
<comment type="caution">
    <text evidence="11">Lacks conserved residue(s) required for the propagation of feature annotation.</text>
</comment>
<comment type="cofactor">
    <cofactor evidence="1">
        <name>Zn(2+)</name>
        <dbReference type="ChEBI" id="CHEBI:29105"/>
    </cofactor>
</comment>
<evidence type="ECO:0000256" key="6">
    <source>
        <dbReference type="ARBA" id="ARBA00022729"/>
    </source>
</evidence>
<keyword evidence="12" id="KW-1133">Transmembrane helix</keyword>
<evidence type="ECO:0000256" key="2">
    <source>
        <dbReference type="ARBA" id="ARBA00005988"/>
    </source>
</evidence>
<keyword evidence="10" id="KW-1015">Disulfide bond</keyword>
<dbReference type="GO" id="GO:0006508">
    <property type="term" value="P:proteolysis"/>
    <property type="evidence" value="ECO:0007669"/>
    <property type="project" value="UniProtKB-KW"/>
</dbReference>
<dbReference type="SUPFAM" id="SSF54897">
    <property type="entry name" value="Protease propeptides/inhibitors"/>
    <property type="match status" value="1"/>
</dbReference>
<dbReference type="Pfam" id="PF00246">
    <property type="entry name" value="Peptidase_M14"/>
    <property type="match status" value="2"/>
</dbReference>
<dbReference type="EMBL" id="UYYA01000041">
    <property type="protein sequence ID" value="VDM52020.1"/>
    <property type="molecule type" value="Genomic_DNA"/>
</dbReference>
<gene>
    <name evidence="14" type="ORF">ACOC_LOCUS435</name>
</gene>
<evidence type="ECO:0000256" key="7">
    <source>
        <dbReference type="ARBA" id="ARBA00022801"/>
    </source>
</evidence>
<dbReference type="InterPro" id="IPR036990">
    <property type="entry name" value="M14A-like_propep"/>
</dbReference>
<evidence type="ECO:0000259" key="13">
    <source>
        <dbReference type="PROSITE" id="PS52035"/>
    </source>
</evidence>
<evidence type="ECO:0000256" key="12">
    <source>
        <dbReference type="SAM" id="Phobius"/>
    </source>
</evidence>
<dbReference type="GO" id="GO:0004181">
    <property type="term" value="F:metallocarboxypeptidase activity"/>
    <property type="evidence" value="ECO:0007669"/>
    <property type="project" value="InterPro"/>
</dbReference>
<dbReference type="InterPro" id="IPR003146">
    <property type="entry name" value="M14A_act_pep"/>
</dbReference>
<evidence type="ECO:0000256" key="3">
    <source>
        <dbReference type="ARBA" id="ARBA00022645"/>
    </source>
</evidence>
<dbReference type="SUPFAM" id="SSF53187">
    <property type="entry name" value="Zn-dependent exopeptidases"/>
    <property type="match status" value="1"/>
</dbReference>
<dbReference type="Pfam" id="PF02244">
    <property type="entry name" value="Propep_M14"/>
    <property type="match status" value="1"/>
</dbReference>
<feature type="domain" description="Peptidase M14" evidence="13">
    <location>
        <begin position="123"/>
        <end position="349"/>
    </location>
</feature>
<accession>A0A158PDA0</accession>
<name>A0A158PDA0_ANGCS</name>